<evidence type="ECO:0000313" key="2">
    <source>
        <dbReference type="Proteomes" id="UP000077355"/>
    </source>
</evidence>
<dbReference type="EMBL" id="LVJI01000054">
    <property type="protein sequence ID" value="OAB40235.1"/>
    <property type="molecule type" value="Genomic_DNA"/>
</dbReference>
<accession>A0A168J6Z2</accession>
<evidence type="ECO:0000313" key="1">
    <source>
        <dbReference type="EMBL" id="OAB40235.1"/>
    </source>
</evidence>
<organism evidence="1 2">
    <name type="scientific">Paenibacillus antarcticus</name>
    <dbReference type="NCBI Taxonomy" id="253703"/>
    <lineage>
        <taxon>Bacteria</taxon>
        <taxon>Bacillati</taxon>
        <taxon>Bacillota</taxon>
        <taxon>Bacilli</taxon>
        <taxon>Bacillales</taxon>
        <taxon>Paenibacillaceae</taxon>
        <taxon>Paenibacillus</taxon>
    </lineage>
</organism>
<keyword evidence="2" id="KW-1185">Reference proteome</keyword>
<gene>
    <name evidence="1" type="ORF">PBAT_23265</name>
</gene>
<proteinExistence type="predicted"/>
<reference evidence="1 2" key="1">
    <citation type="submission" date="2016-03" db="EMBL/GenBank/DDBJ databases">
        <title>Draft genome sequence of Paenibacillus antarcticus CECT 5836.</title>
        <authorList>
            <person name="Shin S.-K."/>
            <person name="Yi H."/>
        </authorList>
    </citation>
    <scope>NUCLEOTIDE SEQUENCE [LARGE SCALE GENOMIC DNA]</scope>
    <source>
        <strain evidence="1 2">CECT 5836</strain>
    </source>
</reference>
<comment type="caution">
    <text evidence="1">The sequence shown here is derived from an EMBL/GenBank/DDBJ whole genome shotgun (WGS) entry which is preliminary data.</text>
</comment>
<dbReference type="Proteomes" id="UP000077355">
    <property type="component" value="Unassembled WGS sequence"/>
</dbReference>
<dbReference type="AlphaFoldDB" id="A0A168J6Z2"/>
<protein>
    <recommendedName>
        <fullName evidence="3">PepSY domain-containing protein</fullName>
    </recommendedName>
</protein>
<name>A0A168J6Z2_9BACL</name>
<evidence type="ECO:0008006" key="3">
    <source>
        <dbReference type="Google" id="ProtNLM"/>
    </source>
</evidence>
<sequence length="90" mass="10237">MLFVVLIAILSGCQSQTKPEVVQISEEQARSIVHRYQEKNSNNHKTTIISIEHINNEYEINWDRKSNCENGTDDVNDKDGTISRSSVTIC</sequence>